<name>A0AAN9AUD7_9CAEN</name>
<dbReference type="Proteomes" id="UP001374579">
    <property type="component" value="Unassembled WGS sequence"/>
</dbReference>
<evidence type="ECO:0000313" key="3">
    <source>
        <dbReference type="Proteomes" id="UP001374579"/>
    </source>
</evidence>
<protein>
    <submittedName>
        <fullName evidence="2">Uncharacterized protein</fullName>
    </submittedName>
</protein>
<comment type="caution">
    <text evidence="2">The sequence shown here is derived from an EMBL/GenBank/DDBJ whole genome shotgun (WGS) entry which is preliminary data.</text>
</comment>
<reference evidence="2 3" key="1">
    <citation type="submission" date="2024-02" db="EMBL/GenBank/DDBJ databases">
        <title>Chromosome-scale genome assembly of the rough periwinkle Littorina saxatilis.</title>
        <authorList>
            <person name="De Jode A."/>
            <person name="Faria R."/>
            <person name="Formenti G."/>
            <person name="Sims Y."/>
            <person name="Smith T.P."/>
            <person name="Tracey A."/>
            <person name="Wood J.M.D."/>
            <person name="Zagrodzka Z.B."/>
            <person name="Johannesson K."/>
            <person name="Butlin R.K."/>
            <person name="Leder E.H."/>
        </authorList>
    </citation>
    <scope>NUCLEOTIDE SEQUENCE [LARGE SCALE GENOMIC DNA]</scope>
    <source>
        <strain evidence="2">Snail1</strain>
        <tissue evidence="2">Muscle</tissue>
    </source>
</reference>
<dbReference type="EMBL" id="JBAMIC010000021">
    <property type="protein sequence ID" value="KAK7093141.1"/>
    <property type="molecule type" value="Genomic_DNA"/>
</dbReference>
<keyword evidence="3" id="KW-1185">Reference proteome</keyword>
<proteinExistence type="predicted"/>
<organism evidence="2 3">
    <name type="scientific">Littorina saxatilis</name>
    <dbReference type="NCBI Taxonomy" id="31220"/>
    <lineage>
        <taxon>Eukaryota</taxon>
        <taxon>Metazoa</taxon>
        <taxon>Spiralia</taxon>
        <taxon>Lophotrochozoa</taxon>
        <taxon>Mollusca</taxon>
        <taxon>Gastropoda</taxon>
        <taxon>Caenogastropoda</taxon>
        <taxon>Littorinimorpha</taxon>
        <taxon>Littorinoidea</taxon>
        <taxon>Littorinidae</taxon>
        <taxon>Littorina</taxon>
    </lineage>
</organism>
<evidence type="ECO:0000313" key="2">
    <source>
        <dbReference type="EMBL" id="KAK7093141.1"/>
    </source>
</evidence>
<evidence type="ECO:0000256" key="1">
    <source>
        <dbReference type="SAM" id="MobiDB-lite"/>
    </source>
</evidence>
<feature type="region of interest" description="Disordered" evidence="1">
    <location>
        <begin position="135"/>
        <end position="166"/>
    </location>
</feature>
<accession>A0AAN9AUD7</accession>
<gene>
    <name evidence="2" type="ORF">V1264_008786</name>
</gene>
<sequence length="166" mass="18935">MSGSWEHLGTDSIDLELIQEIDVLCTKRSPSHGILVVPSNSVSHLFASSDARLIQEEVLVPKEEHDAYARMIAHSATLPNSVYKRLPTARPPPMKTWHENMTSRALKVYEKVYGENNPWVSWEFPFAPQPHPIRRAELVRPPPPLDPRQEKLKAMEAEKAKRKAKK</sequence>
<dbReference type="AlphaFoldDB" id="A0AAN9AUD7"/>
<feature type="compositionally biased region" description="Basic and acidic residues" evidence="1">
    <location>
        <begin position="147"/>
        <end position="159"/>
    </location>
</feature>